<proteinExistence type="predicted"/>
<dbReference type="Proteomes" id="UP000053095">
    <property type="component" value="Unassembled WGS sequence"/>
</dbReference>
<name>A0A478EBK8_TALPI</name>
<keyword evidence="3" id="KW-1185">Reference proteome</keyword>
<dbReference type="Pfam" id="PF01636">
    <property type="entry name" value="APH"/>
    <property type="match status" value="1"/>
</dbReference>
<dbReference type="PANTHER" id="PTHR21310">
    <property type="entry name" value="AMINOGLYCOSIDE PHOSPHOTRANSFERASE-RELATED-RELATED"/>
    <property type="match status" value="1"/>
</dbReference>
<sequence>MNWLWADMEQGLHEAVPQTTRIQLRKCMPRTTPYTFTHNDLTNVNIMVQNGSLTGIIDWEMSGYFPVWWEYVCTSIPGNEEDREWKTLLRKYTPDHGAAREFWMNYYYLCKDPENGRARKFIEASGR</sequence>
<reference evidence="3" key="1">
    <citation type="journal article" date="2015" name="Genome Announc.">
        <title>Draft genome sequence of Talaromyces cellulolyticus strain Y-94, a source of lignocellulosic biomass-degrading enzymes.</title>
        <authorList>
            <person name="Fujii T."/>
            <person name="Koike H."/>
            <person name="Sawayama S."/>
            <person name="Yano S."/>
            <person name="Inoue H."/>
        </authorList>
    </citation>
    <scope>NUCLEOTIDE SEQUENCE [LARGE SCALE GENOMIC DNA]</scope>
    <source>
        <strain evidence="3">Y-94</strain>
    </source>
</reference>
<dbReference type="InterPro" id="IPR011009">
    <property type="entry name" value="Kinase-like_dom_sf"/>
</dbReference>
<dbReference type="AlphaFoldDB" id="A0A478EBK8"/>
<dbReference type="PANTHER" id="PTHR21310:SF55">
    <property type="entry name" value="AMINOGLYCOSIDE PHOSPHOTRANSFERASE DOMAIN-CONTAINING PROTEIN"/>
    <property type="match status" value="1"/>
</dbReference>
<dbReference type="InterPro" id="IPR051678">
    <property type="entry name" value="AGP_Transferase"/>
</dbReference>
<gene>
    <name evidence="2" type="ORF">TCE0_044r16232</name>
</gene>
<evidence type="ECO:0000313" key="2">
    <source>
        <dbReference type="EMBL" id="GAM42344.1"/>
    </source>
</evidence>
<evidence type="ECO:0000313" key="3">
    <source>
        <dbReference type="Proteomes" id="UP000053095"/>
    </source>
</evidence>
<protein>
    <recommendedName>
        <fullName evidence="1">Aminoglycoside phosphotransferase domain-containing protein</fullName>
    </recommendedName>
</protein>
<organism evidence="2 3">
    <name type="scientific">Talaromyces pinophilus</name>
    <name type="common">Penicillium pinophilum</name>
    <dbReference type="NCBI Taxonomy" id="128442"/>
    <lineage>
        <taxon>Eukaryota</taxon>
        <taxon>Fungi</taxon>
        <taxon>Dikarya</taxon>
        <taxon>Ascomycota</taxon>
        <taxon>Pezizomycotina</taxon>
        <taxon>Eurotiomycetes</taxon>
        <taxon>Eurotiomycetidae</taxon>
        <taxon>Eurotiales</taxon>
        <taxon>Trichocomaceae</taxon>
        <taxon>Talaromyces</taxon>
        <taxon>Talaromyces sect. Talaromyces</taxon>
    </lineage>
</organism>
<accession>A0A478EBK8</accession>
<dbReference type="SUPFAM" id="SSF56112">
    <property type="entry name" value="Protein kinase-like (PK-like)"/>
    <property type="match status" value="1"/>
</dbReference>
<dbReference type="EMBL" id="DF933840">
    <property type="protein sequence ID" value="GAM42344.1"/>
    <property type="molecule type" value="Genomic_DNA"/>
</dbReference>
<feature type="domain" description="Aminoglycoside phosphotransferase" evidence="1">
    <location>
        <begin position="21"/>
        <end position="102"/>
    </location>
</feature>
<dbReference type="Gene3D" id="3.90.1200.10">
    <property type="match status" value="1"/>
</dbReference>
<evidence type="ECO:0000259" key="1">
    <source>
        <dbReference type="Pfam" id="PF01636"/>
    </source>
</evidence>
<dbReference type="InterPro" id="IPR002575">
    <property type="entry name" value="Aminoglycoside_PTrfase"/>
</dbReference>